<feature type="transmembrane region" description="Helical" evidence="1">
    <location>
        <begin position="12"/>
        <end position="36"/>
    </location>
</feature>
<organism evidence="2">
    <name type="scientific">marine sediment metagenome</name>
    <dbReference type="NCBI Taxonomy" id="412755"/>
    <lineage>
        <taxon>unclassified sequences</taxon>
        <taxon>metagenomes</taxon>
        <taxon>ecological metagenomes</taxon>
    </lineage>
</organism>
<keyword evidence="1" id="KW-0812">Transmembrane</keyword>
<accession>X1BRI4</accession>
<evidence type="ECO:0000256" key="1">
    <source>
        <dbReference type="SAM" id="Phobius"/>
    </source>
</evidence>
<proteinExistence type="predicted"/>
<protein>
    <submittedName>
        <fullName evidence="2">Uncharacterized protein</fullName>
    </submittedName>
</protein>
<sequence length="63" mass="7185">MSMTFGYRETMQAFYGPAAAGATQYFTRFYVGALFFRIPSTFSFVVQYFGYTLAMIVPAYSLM</sequence>
<keyword evidence="1" id="KW-1133">Transmembrane helix</keyword>
<evidence type="ECO:0000313" key="2">
    <source>
        <dbReference type="EMBL" id="GAG83772.1"/>
    </source>
</evidence>
<reference evidence="2" key="1">
    <citation type="journal article" date="2014" name="Front. Microbiol.">
        <title>High frequency of phylogenetically diverse reductive dehalogenase-homologous genes in deep subseafloor sedimentary metagenomes.</title>
        <authorList>
            <person name="Kawai M."/>
            <person name="Futagami T."/>
            <person name="Toyoda A."/>
            <person name="Takaki Y."/>
            <person name="Nishi S."/>
            <person name="Hori S."/>
            <person name="Arai W."/>
            <person name="Tsubouchi T."/>
            <person name="Morono Y."/>
            <person name="Uchiyama I."/>
            <person name="Ito T."/>
            <person name="Fujiyama A."/>
            <person name="Inagaki F."/>
            <person name="Takami H."/>
        </authorList>
    </citation>
    <scope>NUCLEOTIDE SEQUENCE</scope>
    <source>
        <strain evidence="2">Expedition CK06-06</strain>
    </source>
</reference>
<feature type="transmembrane region" description="Helical" evidence="1">
    <location>
        <begin position="42"/>
        <end position="62"/>
    </location>
</feature>
<gene>
    <name evidence="2" type="ORF">S01H4_36079</name>
</gene>
<feature type="non-terminal residue" evidence="2">
    <location>
        <position position="63"/>
    </location>
</feature>
<keyword evidence="1" id="KW-0472">Membrane</keyword>
<dbReference type="EMBL" id="BART01019248">
    <property type="protein sequence ID" value="GAG83772.1"/>
    <property type="molecule type" value="Genomic_DNA"/>
</dbReference>
<name>X1BRI4_9ZZZZ</name>
<comment type="caution">
    <text evidence="2">The sequence shown here is derived from an EMBL/GenBank/DDBJ whole genome shotgun (WGS) entry which is preliminary data.</text>
</comment>
<dbReference type="AlphaFoldDB" id="X1BRI4"/>